<gene>
    <name evidence="2" type="ORF">EDEG_02715</name>
</gene>
<dbReference type="Proteomes" id="UP000003163">
    <property type="component" value="Unassembled WGS sequence"/>
</dbReference>
<keyword evidence="1" id="KW-0472">Membrane</keyword>
<organism evidence="2 3">
    <name type="scientific">Edhazardia aedis (strain USNM 41457)</name>
    <name type="common">Microsporidian parasite</name>
    <dbReference type="NCBI Taxonomy" id="1003232"/>
    <lineage>
        <taxon>Eukaryota</taxon>
        <taxon>Fungi</taxon>
        <taxon>Fungi incertae sedis</taxon>
        <taxon>Microsporidia</taxon>
        <taxon>Edhazardia</taxon>
    </lineage>
</organism>
<evidence type="ECO:0000313" key="2">
    <source>
        <dbReference type="EMBL" id="EJW02891.1"/>
    </source>
</evidence>
<sequence>MIKKYYTSILIYFKSKTLNYYHQHTTNPVFTILILFKVDKFTILTHPLFVLPQLIYLCMMIFFFKVHFFMFLLSIKKIRSALCTKLNITDICTILNCEISYLQFFTEDNLSHIFIY</sequence>
<name>J9D4Z6_EDHAE</name>
<proteinExistence type="predicted"/>
<accession>J9D4Z6</accession>
<dbReference type="VEuPathDB" id="MicrosporidiaDB:EDEG_02715"/>
<keyword evidence="1" id="KW-1133">Transmembrane helix</keyword>
<dbReference type="EMBL" id="AFBI03000052">
    <property type="protein sequence ID" value="EJW02891.1"/>
    <property type="molecule type" value="Genomic_DNA"/>
</dbReference>
<evidence type="ECO:0000256" key="1">
    <source>
        <dbReference type="SAM" id="Phobius"/>
    </source>
</evidence>
<dbReference type="HOGENOM" id="CLU_2096840_0_0_1"/>
<comment type="caution">
    <text evidence="2">The sequence shown here is derived from an EMBL/GenBank/DDBJ whole genome shotgun (WGS) entry which is preliminary data.</text>
</comment>
<evidence type="ECO:0000313" key="3">
    <source>
        <dbReference type="Proteomes" id="UP000003163"/>
    </source>
</evidence>
<dbReference type="AlphaFoldDB" id="J9D4Z6"/>
<keyword evidence="3" id="KW-1185">Reference proteome</keyword>
<keyword evidence="1" id="KW-0812">Transmembrane</keyword>
<dbReference type="InParanoid" id="J9D4Z6"/>
<feature type="transmembrane region" description="Helical" evidence="1">
    <location>
        <begin position="54"/>
        <end position="75"/>
    </location>
</feature>
<reference evidence="2 3" key="1">
    <citation type="submission" date="2011-08" db="EMBL/GenBank/DDBJ databases">
        <authorList>
            <person name="Liu Z.J."/>
            <person name="Shi F.L."/>
            <person name="Lu J.Q."/>
            <person name="Li M."/>
            <person name="Wang Z.L."/>
        </authorList>
    </citation>
    <scope>NUCLEOTIDE SEQUENCE [LARGE SCALE GENOMIC DNA]</scope>
    <source>
        <strain evidence="2 3">USNM 41457</strain>
    </source>
</reference>
<protein>
    <submittedName>
        <fullName evidence="2">Uncharacterized protein</fullName>
    </submittedName>
</protein>
<reference evidence="3" key="2">
    <citation type="submission" date="2015-07" db="EMBL/GenBank/DDBJ databases">
        <title>Contrasting host-pathogen interactions and genome evolution in two generalist and specialist microsporidian pathogens of mosquitoes.</title>
        <authorList>
            <consortium name="The Broad Institute Genomics Platform"/>
            <consortium name="The Broad Institute Genome Sequencing Center for Infectious Disease"/>
            <person name="Cuomo C.A."/>
            <person name="Sanscrainte N.D."/>
            <person name="Goldberg J.M."/>
            <person name="Heiman D."/>
            <person name="Young S."/>
            <person name="Zeng Q."/>
            <person name="Becnel J.J."/>
            <person name="Birren B.W."/>
        </authorList>
    </citation>
    <scope>NUCLEOTIDE SEQUENCE [LARGE SCALE GENOMIC DNA]</scope>
    <source>
        <strain evidence="3">USNM 41457</strain>
    </source>
</reference>